<name>A0ACD5HSH6_9PROT</name>
<dbReference type="Proteomes" id="UP000271650">
    <property type="component" value="Chromosome"/>
</dbReference>
<organism evidence="1 2">
    <name type="scientific">Acidithiobacillus sulfuriphilus</name>
    <dbReference type="NCBI Taxonomy" id="1867749"/>
    <lineage>
        <taxon>Bacteria</taxon>
        <taxon>Pseudomonadati</taxon>
        <taxon>Pseudomonadota</taxon>
        <taxon>Acidithiobacillia</taxon>
        <taxon>Acidithiobacillales</taxon>
        <taxon>Acidithiobacillaceae</taxon>
        <taxon>Acidithiobacillus</taxon>
    </lineage>
</organism>
<evidence type="ECO:0000313" key="1">
    <source>
        <dbReference type="EMBL" id="XRI78519.1"/>
    </source>
</evidence>
<sequence length="537" mass="57830">MVVPVAGEGDWQRLWGISAYRLLITAAIALLVQLPVSDTVIDLGRNGALLRTLTLAAAVISLAYLAAVMLRRPAQARLHAFVQVGIDTLLVLALLHFGGGLNGPFSILPFLLLVSTASLLRGQSAFVFVWVLLVLLLMESLAGGMALNHPPLGQILIYVLALIAVAVLADSLVASLERSTRLANQRGAEVLNLNALSREIVQHMDVGVLVLDQQSRVILSNPIARLLSGYRYWMEAPISLDLVHPRLATAVRQPMGLADEATSVDLGTGDPALEAVSRTVVLRHIALPDSPFRLLLLQDASQLRARERELQLAALGRLAANIAHEIRNPLSAIRHAAGLLGERVQEPAALRLCHILEREALRINAIVESVLEMARPGPAHPEALSLRPYLSAVVEQLREDPVLRPLQVDLILPQEDLVALADPAHLRQILWNLLHNAVRHGAASDGSARLQISVAPSDKGEIVLELRDFGPGIDGALGERIFEPFFTTDSRGTGLGLSMVRELLRLNGGRIETMNHPGGGAVFRLILPQDAAGGSDA</sequence>
<gene>
    <name evidence="1" type="ORF">EC580_002045</name>
</gene>
<keyword evidence="1" id="KW-0067">ATP-binding</keyword>
<dbReference type="EMBL" id="CP127527">
    <property type="protein sequence ID" value="XRI78519.1"/>
    <property type="molecule type" value="Genomic_DNA"/>
</dbReference>
<proteinExistence type="predicted"/>
<reference evidence="1 2" key="1">
    <citation type="journal article" date="2019" name="Int. J. Syst. Evol. Microbiol.">
        <title>Acidithiobacillus sulfuriphilus sp. nov.: an extremely acidophilic sulfur-oxidizing chemolithotroph isolated from a neutral pH environment.</title>
        <authorList>
            <person name="Falagan C."/>
            <person name="Moya-Beltran A."/>
            <person name="Castro M."/>
            <person name="Quatrini R."/>
            <person name="Johnson D.B."/>
        </authorList>
    </citation>
    <scope>NUCLEOTIDE SEQUENCE [LARGE SCALE GENOMIC DNA]</scope>
    <source>
        <strain evidence="1 2">CJ-2</strain>
    </source>
</reference>
<protein>
    <submittedName>
        <fullName evidence="1">ATP-binding protein</fullName>
    </submittedName>
</protein>
<accession>A0ACD5HSH6</accession>
<evidence type="ECO:0000313" key="2">
    <source>
        <dbReference type="Proteomes" id="UP000271650"/>
    </source>
</evidence>
<keyword evidence="1" id="KW-0547">Nucleotide-binding</keyword>
<keyword evidence="2" id="KW-1185">Reference proteome</keyword>